<reference evidence="4" key="3">
    <citation type="submission" date="2015-04" db="UniProtKB">
        <authorList>
            <consortium name="EnsemblPlants"/>
        </authorList>
    </citation>
    <scope>IDENTIFICATION</scope>
    <source>
        <strain evidence="4">cv. Jemalong A17</strain>
    </source>
</reference>
<evidence type="ECO:0000313" key="3">
    <source>
        <dbReference type="EMBL" id="RHN41282.1"/>
    </source>
</evidence>
<evidence type="ECO:0000256" key="1">
    <source>
        <dbReference type="SAM" id="MobiDB-lite"/>
    </source>
</evidence>
<keyword evidence="3" id="KW-0687">Ribonucleoprotein</keyword>
<protein>
    <submittedName>
        <fullName evidence="3">Putative ribosomal protein L2 domain 2</fullName>
    </submittedName>
</protein>
<gene>
    <name evidence="2" type="ordered locus">MTR_8g062980</name>
    <name evidence="3" type="ORF">MtrunA17_Chr8g0364431</name>
</gene>
<dbReference type="EMBL" id="PSQE01000008">
    <property type="protein sequence ID" value="RHN41282.1"/>
    <property type="molecule type" value="Genomic_DNA"/>
</dbReference>
<name>G7LFE0_MEDTR</name>
<dbReference type="EMBL" id="CM001224">
    <property type="protein sequence ID" value="AET03119.1"/>
    <property type="molecule type" value="Genomic_DNA"/>
</dbReference>
<evidence type="ECO:0000313" key="5">
    <source>
        <dbReference type="Proteomes" id="UP000002051"/>
    </source>
</evidence>
<dbReference type="GO" id="GO:0005840">
    <property type="term" value="C:ribosome"/>
    <property type="evidence" value="ECO:0007669"/>
    <property type="project" value="UniProtKB-KW"/>
</dbReference>
<evidence type="ECO:0000313" key="2">
    <source>
        <dbReference type="EMBL" id="AET03119.1"/>
    </source>
</evidence>
<dbReference type="Proteomes" id="UP000265566">
    <property type="component" value="Chromosome 8"/>
</dbReference>
<keyword evidence="3" id="KW-0689">Ribosomal protein</keyword>
<sequence>MRAQNTRKFNHGVSSSRRKEREGKVVQVYGRKWMIHIESITREDLFVLLLIIQTVD</sequence>
<reference evidence="2 5" key="2">
    <citation type="journal article" date="2014" name="BMC Genomics">
        <title>An improved genome release (version Mt4.0) for the model legume Medicago truncatula.</title>
        <authorList>
            <person name="Tang H."/>
            <person name="Krishnakumar V."/>
            <person name="Bidwell S."/>
            <person name="Rosen B."/>
            <person name="Chan A."/>
            <person name="Zhou S."/>
            <person name="Gentzbittel L."/>
            <person name="Childs K.L."/>
            <person name="Yandell M."/>
            <person name="Gundlach H."/>
            <person name="Mayer K.F."/>
            <person name="Schwartz D.C."/>
            <person name="Town C.D."/>
        </authorList>
    </citation>
    <scope>GENOME REANNOTATION</scope>
    <source>
        <strain evidence="4 5">cv. Jemalong A17</strain>
    </source>
</reference>
<accession>G7LFE0</accession>
<keyword evidence="5" id="KW-1185">Reference proteome</keyword>
<dbReference type="PaxDb" id="3880-AET03119"/>
<feature type="compositionally biased region" description="Polar residues" evidence="1">
    <location>
        <begin position="1"/>
        <end position="15"/>
    </location>
</feature>
<feature type="region of interest" description="Disordered" evidence="1">
    <location>
        <begin position="1"/>
        <end position="22"/>
    </location>
</feature>
<evidence type="ECO:0000313" key="4">
    <source>
        <dbReference type="EnsemblPlants" id="AET03119"/>
    </source>
</evidence>
<dbReference type="Gramene" id="rna47587">
    <property type="protein sequence ID" value="RHN41282.1"/>
    <property type="gene ID" value="gene47587"/>
</dbReference>
<organism evidence="2 5">
    <name type="scientific">Medicago truncatula</name>
    <name type="common">Barrel medic</name>
    <name type="synonym">Medicago tribuloides</name>
    <dbReference type="NCBI Taxonomy" id="3880"/>
    <lineage>
        <taxon>Eukaryota</taxon>
        <taxon>Viridiplantae</taxon>
        <taxon>Streptophyta</taxon>
        <taxon>Embryophyta</taxon>
        <taxon>Tracheophyta</taxon>
        <taxon>Spermatophyta</taxon>
        <taxon>Magnoliopsida</taxon>
        <taxon>eudicotyledons</taxon>
        <taxon>Gunneridae</taxon>
        <taxon>Pentapetalae</taxon>
        <taxon>rosids</taxon>
        <taxon>fabids</taxon>
        <taxon>Fabales</taxon>
        <taxon>Fabaceae</taxon>
        <taxon>Papilionoideae</taxon>
        <taxon>50 kb inversion clade</taxon>
        <taxon>NPAAA clade</taxon>
        <taxon>Hologalegina</taxon>
        <taxon>IRL clade</taxon>
        <taxon>Trifolieae</taxon>
        <taxon>Medicago</taxon>
    </lineage>
</organism>
<dbReference type="AlphaFoldDB" id="G7LFE0"/>
<proteinExistence type="predicted"/>
<reference evidence="3" key="4">
    <citation type="journal article" date="2018" name="Nat. Plants">
        <title>Whole-genome landscape of Medicago truncatula symbiotic genes.</title>
        <authorList>
            <person name="Pecrix Y."/>
            <person name="Gamas P."/>
            <person name="Carrere S."/>
        </authorList>
    </citation>
    <scope>NUCLEOTIDE SEQUENCE</scope>
    <source>
        <tissue evidence="3">Leaves</tissue>
    </source>
</reference>
<dbReference type="Proteomes" id="UP000002051">
    <property type="component" value="Chromosome 8"/>
</dbReference>
<dbReference type="EnsemblPlants" id="AET03119">
    <property type="protein sequence ID" value="AET03119"/>
    <property type="gene ID" value="MTR_8g062980"/>
</dbReference>
<reference evidence="2 5" key="1">
    <citation type="journal article" date="2011" name="Nature">
        <title>The Medicago genome provides insight into the evolution of rhizobial symbioses.</title>
        <authorList>
            <person name="Young N.D."/>
            <person name="Debelle F."/>
            <person name="Oldroyd G.E."/>
            <person name="Geurts R."/>
            <person name="Cannon S.B."/>
            <person name="Udvardi M.K."/>
            <person name="Benedito V.A."/>
            <person name="Mayer K.F."/>
            <person name="Gouzy J."/>
            <person name="Schoof H."/>
            <person name="Van de Peer Y."/>
            <person name="Proost S."/>
            <person name="Cook D.R."/>
            <person name="Meyers B.C."/>
            <person name="Spannagl M."/>
            <person name="Cheung F."/>
            <person name="De Mita S."/>
            <person name="Krishnakumar V."/>
            <person name="Gundlach H."/>
            <person name="Zhou S."/>
            <person name="Mudge J."/>
            <person name="Bharti A.K."/>
            <person name="Murray J.D."/>
            <person name="Naoumkina M.A."/>
            <person name="Rosen B."/>
            <person name="Silverstein K.A."/>
            <person name="Tang H."/>
            <person name="Rombauts S."/>
            <person name="Zhao P.X."/>
            <person name="Zhou P."/>
            <person name="Barbe V."/>
            <person name="Bardou P."/>
            <person name="Bechner M."/>
            <person name="Bellec A."/>
            <person name="Berger A."/>
            <person name="Berges H."/>
            <person name="Bidwell S."/>
            <person name="Bisseling T."/>
            <person name="Choisne N."/>
            <person name="Couloux A."/>
            <person name="Denny R."/>
            <person name="Deshpande S."/>
            <person name="Dai X."/>
            <person name="Doyle J.J."/>
            <person name="Dudez A.M."/>
            <person name="Farmer A.D."/>
            <person name="Fouteau S."/>
            <person name="Franken C."/>
            <person name="Gibelin C."/>
            <person name="Gish J."/>
            <person name="Goldstein S."/>
            <person name="Gonzalez A.J."/>
            <person name="Green P.J."/>
            <person name="Hallab A."/>
            <person name="Hartog M."/>
            <person name="Hua A."/>
            <person name="Humphray S.J."/>
            <person name="Jeong D.H."/>
            <person name="Jing Y."/>
            <person name="Jocker A."/>
            <person name="Kenton S.M."/>
            <person name="Kim D.J."/>
            <person name="Klee K."/>
            <person name="Lai H."/>
            <person name="Lang C."/>
            <person name="Lin S."/>
            <person name="Macmil S.L."/>
            <person name="Magdelenat G."/>
            <person name="Matthews L."/>
            <person name="McCorrison J."/>
            <person name="Monaghan E.L."/>
            <person name="Mun J.H."/>
            <person name="Najar F.Z."/>
            <person name="Nicholson C."/>
            <person name="Noirot C."/>
            <person name="O'Bleness M."/>
            <person name="Paule C.R."/>
            <person name="Poulain J."/>
            <person name="Prion F."/>
            <person name="Qin B."/>
            <person name="Qu C."/>
            <person name="Retzel E.F."/>
            <person name="Riddle C."/>
            <person name="Sallet E."/>
            <person name="Samain S."/>
            <person name="Samson N."/>
            <person name="Sanders I."/>
            <person name="Saurat O."/>
            <person name="Scarpelli C."/>
            <person name="Schiex T."/>
            <person name="Segurens B."/>
            <person name="Severin A.J."/>
            <person name="Sherrier D.J."/>
            <person name="Shi R."/>
            <person name="Sims S."/>
            <person name="Singer S.R."/>
            <person name="Sinharoy S."/>
            <person name="Sterck L."/>
            <person name="Viollet A."/>
            <person name="Wang B.B."/>
            <person name="Wang K."/>
            <person name="Wang M."/>
            <person name="Wang X."/>
            <person name="Warfsmann J."/>
            <person name="Weissenbach J."/>
            <person name="White D.D."/>
            <person name="White J.D."/>
            <person name="Wiley G.B."/>
            <person name="Wincker P."/>
            <person name="Xing Y."/>
            <person name="Yang L."/>
            <person name="Yao Z."/>
            <person name="Ying F."/>
            <person name="Zhai J."/>
            <person name="Zhou L."/>
            <person name="Zuber A."/>
            <person name="Denarie J."/>
            <person name="Dixon R.A."/>
            <person name="May G.D."/>
            <person name="Schwartz D.C."/>
            <person name="Rogers J."/>
            <person name="Quetier F."/>
            <person name="Town C.D."/>
            <person name="Roe B.A."/>
        </authorList>
    </citation>
    <scope>NUCLEOTIDE SEQUENCE [LARGE SCALE GENOMIC DNA]</scope>
    <source>
        <strain evidence="2">A17</strain>
        <strain evidence="4 5">cv. Jemalong A17</strain>
    </source>
</reference>
<dbReference type="HOGENOM" id="CLU_3017344_0_0_1"/>